<sequence>MALRFQDFAAWVTMEGQQLQVFTVETPQPNYITCWIASEPGKKIAVHWANASQAFTMTGSLTIDGVVCNGRVLYNTVASPHQPNTVTLSNVRTSNMTCRDFVFSDFQTTDDDAYLHTVDQARNSGTIVLELRRYFPLSVTSRPMEPNAKDLQSPIVHERSKVGGAHCIAYGDEYYSPAPMMNNVAGRTLDAAPYVTFVFKYRPMPLLMADGIVPRPITPHHYPSVNPRANPQAYPRANPPVNPSVYPRANPPAYPPANPPAYPSANPPGYPPANPPAYPPANPPTFPPENPQAYPLANPPANPPPIDANPEAMAEIRRLGAQLQALSARIEQLSGTPQRQPPDTRTAGAGGSLPPQDPVAYFNSLRFY</sequence>
<feature type="region of interest" description="Disordered" evidence="1">
    <location>
        <begin position="273"/>
        <end position="305"/>
    </location>
</feature>
<evidence type="ECO:0000259" key="2">
    <source>
        <dbReference type="Pfam" id="PF25534"/>
    </source>
</evidence>
<proteinExistence type="predicted"/>
<dbReference type="EMBL" id="LUEZ02000052">
    <property type="protein sequence ID" value="RDB22201.1"/>
    <property type="molecule type" value="Genomic_DNA"/>
</dbReference>
<dbReference type="PANTHER" id="PTHR36223">
    <property type="entry name" value="BETA-LACTAMASE-TYPE TRANSPEPTIDASE FOLD DOMAIN CONTAINING PROTEIN"/>
    <property type="match status" value="1"/>
</dbReference>
<evidence type="ECO:0000256" key="1">
    <source>
        <dbReference type="SAM" id="MobiDB-lite"/>
    </source>
</evidence>
<gene>
    <name evidence="3" type="ORF">Hypma_010723</name>
</gene>
<feature type="compositionally biased region" description="Polar residues" evidence="1">
    <location>
        <begin position="333"/>
        <end position="343"/>
    </location>
</feature>
<evidence type="ECO:0000313" key="3">
    <source>
        <dbReference type="EMBL" id="RDB22201.1"/>
    </source>
</evidence>
<dbReference type="AlphaFoldDB" id="A0A369JJ19"/>
<feature type="compositionally biased region" description="Pro residues" evidence="1">
    <location>
        <begin position="273"/>
        <end position="290"/>
    </location>
</feature>
<dbReference type="InterPro" id="IPR057678">
    <property type="entry name" value="DUF7918"/>
</dbReference>
<organism evidence="3 4">
    <name type="scientific">Hypsizygus marmoreus</name>
    <name type="common">White beech mushroom</name>
    <name type="synonym">Agaricus marmoreus</name>
    <dbReference type="NCBI Taxonomy" id="39966"/>
    <lineage>
        <taxon>Eukaryota</taxon>
        <taxon>Fungi</taxon>
        <taxon>Dikarya</taxon>
        <taxon>Basidiomycota</taxon>
        <taxon>Agaricomycotina</taxon>
        <taxon>Agaricomycetes</taxon>
        <taxon>Agaricomycetidae</taxon>
        <taxon>Agaricales</taxon>
        <taxon>Tricholomatineae</taxon>
        <taxon>Lyophyllaceae</taxon>
        <taxon>Hypsizygus</taxon>
    </lineage>
</organism>
<evidence type="ECO:0000313" key="4">
    <source>
        <dbReference type="Proteomes" id="UP000076154"/>
    </source>
</evidence>
<protein>
    <recommendedName>
        <fullName evidence="2">DUF7918 domain-containing protein</fullName>
    </recommendedName>
</protein>
<feature type="domain" description="DUF7918" evidence="2">
    <location>
        <begin position="12"/>
        <end position="215"/>
    </location>
</feature>
<dbReference type="Proteomes" id="UP000076154">
    <property type="component" value="Unassembled WGS sequence"/>
</dbReference>
<feature type="region of interest" description="Disordered" evidence="1">
    <location>
        <begin position="333"/>
        <end position="358"/>
    </location>
</feature>
<dbReference type="PRINTS" id="PR01217">
    <property type="entry name" value="PRICHEXTENSN"/>
</dbReference>
<accession>A0A369JJ19</accession>
<dbReference type="Pfam" id="PF25534">
    <property type="entry name" value="DUF7918"/>
    <property type="match status" value="1"/>
</dbReference>
<feature type="region of interest" description="Disordered" evidence="1">
    <location>
        <begin position="223"/>
        <end position="252"/>
    </location>
</feature>
<reference evidence="3" key="1">
    <citation type="submission" date="2018-04" db="EMBL/GenBank/DDBJ databases">
        <title>Whole genome sequencing of Hypsizygus marmoreus.</title>
        <authorList>
            <person name="Choi I.-G."/>
            <person name="Min B."/>
            <person name="Kim J.-G."/>
            <person name="Kim S."/>
            <person name="Oh Y.-L."/>
            <person name="Kong W.-S."/>
            <person name="Park H."/>
            <person name="Jeong J."/>
            <person name="Song E.-S."/>
        </authorList>
    </citation>
    <scope>NUCLEOTIDE SEQUENCE [LARGE SCALE GENOMIC DNA]</scope>
    <source>
        <strain evidence="3">51987-8</strain>
    </source>
</reference>
<comment type="caution">
    <text evidence="3">The sequence shown here is derived from an EMBL/GenBank/DDBJ whole genome shotgun (WGS) entry which is preliminary data.</text>
</comment>
<dbReference type="PANTHER" id="PTHR36223:SF1">
    <property type="entry name" value="TRANSCRIPTION ELONGATION FACTOR EAF N-TERMINAL DOMAIN-CONTAINING PROTEIN"/>
    <property type="match status" value="1"/>
</dbReference>
<name>A0A369JJ19_HYPMA</name>
<keyword evidence="4" id="KW-1185">Reference proteome</keyword>
<dbReference type="InParanoid" id="A0A369JJ19"/>
<dbReference type="OrthoDB" id="3364132at2759"/>
<dbReference type="STRING" id="39966.A0A369JJ19"/>